<keyword evidence="6 12" id="KW-0520">NAD</keyword>
<feature type="binding site" evidence="12">
    <location>
        <begin position="116"/>
        <end position="119"/>
    </location>
    <ligand>
        <name>NAD(+)</name>
        <dbReference type="ChEBI" id="CHEBI:57540"/>
    </ligand>
</feature>
<evidence type="ECO:0000256" key="8">
    <source>
        <dbReference type="ARBA" id="ARBA00023209"/>
    </source>
</evidence>
<dbReference type="SUPFAM" id="SSF56796">
    <property type="entry name" value="Dehydroquinate synthase-like"/>
    <property type="match status" value="1"/>
</dbReference>
<organism evidence="13 14">
    <name type="scientific">candidate division TA06 bacterium B3_TA06</name>
    <dbReference type="NCBI Taxonomy" id="2012487"/>
    <lineage>
        <taxon>Bacteria</taxon>
        <taxon>Bacteria division TA06</taxon>
    </lineage>
</organism>
<dbReference type="PANTHER" id="PTHR43616">
    <property type="entry name" value="GLYCEROL DEHYDROGENASE"/>
    <property type="match status" value="1"/>
</dbReference>
<accession>A0A532V4L7</accession>
<dbReference type="PIRSF" id="PIRSF000112">
    <property type="entry name" value="Glycerol_dehydrogenase"/>
    <property type="match status" value="1"/>
</dbReference>
<feature type="binding site" evidence="10">
    <location>
        <position position="263"/>
    </location>
    <ligand>
        <name>glycerol</name>
        <dbReference type="ChEBI" id="CHEBI:17754"/>
    </ligand>
</feature>
<evidence type="ECO:0000256" key="3">
    <source>
        <dbReference type="ARBA" id="ARBA00022723"/>
    </source>
</evidence>
<feature type="binding site" evidence="11">
    <location>
        <position position="121"/>
    </location>
    <ligand>
        <name>glycerol</name>
        <dbReference type="ChEBI" id="CHEBI:17754"/>
    </ligand>
</feature>
<dbReference type="Gene3D" id="1.20.1090.10">
    <property type="entry name" value="Dehydroquinate synthase-like - alpha domain"/>
    <property type="match status" value="1"/>
</dbReference>
<comment type="caution">
    <text evidence="13">The sequence shown here is derived from an EMBL/GenBank/DDBJ whole genome shotgun (WGS) entry which is preliminary data.</text>
</comment>
<reference evidence="13 14" key="1">
    <citation type="submission" date="2017-06" db="EMBL/GenBank/DDBJ databases">
        <title>Novel microbial phyla capable of carbon fixation and sulfur reduction in deep-sea sediments.</title>
        <authorList>
            <person name="Huang J."/>
            <person name="Baker B."/>
            <person name="Wang Y."/>
        </authorList>
    </citation>
    <scope>NUCLEOTIDE SEQUENCE [LARGE SCALE GENOMIC DNA]</scope>
    <source>
        <strain evidence="13">B3_TA06</strain>
    </source>
</reference>
<gene>
    <name evidence="13" type="ORF">CEE36_07615</name>
</gene>
<proteinExistence type="predicted"/>
<keyword evidence="7" id="KW-0443">Lipid metabolism</keyword>
<evidence type="ECO:0000256" key="6">
    <source>
        <dbReference type="ARBA" id="ARBA00023027"/>
    </source>
</evidence>
<keyword evidence="9" id="KW-1208">Phospholipid metabolism</keyword>
<dbReference type="AlphaFoldDB" id="A0A532V4L7"/>
<dbReference type="Proteomes" id="UP000317778">
    <property type="component" value="Unassembled WGS sequence"/>
</dbReference>
<keyword evidence="1" id="KW-0963">Cytoplasm</keyword>
<dbReference type="PANTHER" id="PTHR43616:SF5">
    <property type="entry name" value="GLYCEROL DEHYDROGENASE 1"/>
    <property type="match status" value="1"/>
</dbReference>
<protein>
    <recommendedName>
        <fullName evidence="15">Glycerol-1-phosphate dehydrogenase</fullName>
    </recommendedName>
</protein>
<feature type="binding site" evidence="12">
    <location>
        <position position="125"/>
    </location>
    <ligand>
        <name>NAD(+)</name>
        <dbReference type="ChEBI" id="CHEBI:57540"/>
    </ligand>
</feature>
<evidence type="ECO:0000256" key="1">
    <source>
        <dbReference type="ARBA" id="ARBA00022490"/>
    </source>
</evidence>
<keyword evidence="3 10" id="KW-0479">Metal-binding</keyword>
<sequence length="344" mass="37463">MPIFGSNVSLPILVRIEDNLLDRVHELLCESNLLFTRPLIVTMSETLSMAEKVKAGFAQPYIHEIEDNSYPQVEAVEAAIDELRPDVLIGVGGGRVVDVAKFAGSRRILPVVSVPTSLSNDGISSPVAVILFRKGTRSVGVNMPTAVLVELESVSSAPQRNLKAGLGDLLSNISATNDWLLAYRRIHEHYDTVAALLARKSAFEMLDAKRVNFEEISFLRILAEGLMLSGIAMGIAGTSRPCSGAEHLLSHACDELYECESLHGEQVAMFAILTSILQKEPSQSAQAEFLQTNELIATPKDVGLGFEDFKKIVAHAPSTRPGRYTVLDEVSEADIEKAFRKAYG</sequence>
<dbReference type="EMBL" id="NJBO01000011">
    <property type="protein sequence ID" value="TKJ42082.1"/>
    <property type="molecule type" value="Genomic_DNA"/>
</dbReference>
<evidence type="ECO:0000256" key="5">
    <source>
        <dbReference type="ARBA" id="ARBA00023002"/>
    </source>
</evidence>
<keyword evidence="10" id="KW-0862">Zinc</keyword>
<comment type="cofactor">
    <cofactor evidence="10">
        <name>Zn(2+)</name>
        <dbReference type="ChEBI" id="CHEBI:29105"/>
    </cofactor>
    <text evidence="10">Binds 1 zinc ion per subunit.</text>
</comment>
<feature type="binding site" evidence="10">
    <location>
        <position position="168"/>
    </location>
    <ligand>
        <name>glycerol</name>
        <dbReference type="ChEBI" id="CHEBI:17754"/>
    </ligand>
</feature>
<dbReference type="InterPro" id="IPR032837">
    <property type="entry name" value="G1PDH"/>
</dbReference>
<evidence type="ECO:0000256" key="9">
    <source>
        <dbReference type="ARBA" id="ARBA00023264"/>
    </source>
</evidence>
<evidence type="ECO:0000256" key="12">
    <source>
        <dbReference type="PIRSR" id="PIRSR000112-3"/>
    </source>
</evidence>
<evidence type="ECO:0000256" key="7">
    <source>
        <dbReference type="ARBA" id="ARBA00023098"/>
    </source>
</evidence>
<evidence type="ECO:0008006" key="15">
    <source>
        <dbReference type="Google" id="ProtNLM"/>
    </source>
</evidence>
<dbReference type="Gene3D" id="3.40.50.1970">
    <property type="match status" value="1"/>
</dbReference>
<evidence type="ECO:0000256" key="2">
    <source>
        <dbReference type="ARBA" id="ARBA00022516"/>
    </source>
</evidence>
<dbReference type="Pfam" id="PF13685">
    <property type="entry name" value="Fe-ADH_2"/>
    <property type="match status" value="1"/>
</dbReference>
<evidence type="ECO:0000256" key="4">
    <source>
        <dbReference type="ARBA" id="ARBA00022857"/>
    </source>
</evidence>
<dbReference type="InterPro" id="IPR016205">
    <property type="entry name" value="Glycerol_DH"/>
</dbReference>
<dbReference type="GO" id="GO:0046872">
    <property type="term" value="F:metal ion binding"/>
    <property type="evidence" value="ECO:0007669"/>
    <property type="project" value="UniProtKB-KW"/>
</dbReference>
<dbReference type="GO" id="GO:0008654">
    <property type="term" value="P:phospholipid biosynthetic process"/>
    <property type="evidence" value="ECO:0007669"/>
    <property type="project" value="UniProtKB-KW"/>
</dbReference>
<feature type="binding site" evidence="12">
    <location>
        <begin position="94"/>
        <end position="98"/>
    </location>
    <ligand>
        <name>NAD(+)</name>
        <dbReference type="ChEBI" id="CHEBI:57540"/>
    </ligand>
</feature>
<keyword evidence="2" id="KW-0444">Lipid biosynthesis</keyword>
<evidence type="ECO:0000256" key="10">
    <source>
        <dbReference type="PIRSR" id="PIRSR000112-1"/>
    </source>
</evidence>
<feature type="binding site" evidence="10">
    <location>
        <position position="247"/>
    </location>
    <ligand>
        <name>glycerol</name>
        <dbReference type="ChEBI" id="CHEBI:17754"/>
    </ligand>
</feature>
<keyword evidence="8" id="KW-0594">Phospholipid biosynthesis</keyword>
<keyword evidence="5" id="KW-0560">Oxidoreductase</keyword>
<dbReference type="GO" id="GO:0016614">
    <property type="term" value="F:oxidoreductase activity, acting on CH-OH group of donors"/>
    <property type="evidence" value="ECO:0007669"/>
    <property type="project" value="InterPro"/>
</dbReference>
<keyword evidence="4" id="KW-0521">NADP</keyword>
<evidence type="ECO:0000256" key="11">
    <source>
        <dbReference type="PIRSR" id="PIRSR000112-2"/>
    </source>
</evidence>
<evidence type="ECO:0000313" key="13">
    <source>
        <dbReference type="EMBL" id="TKJ42082.1"/>
    </source>
</evidence>
<evidence type="ECO:0000313" key="14">
    <source>
        <dbReference type="Proteomes" id="UP000317778"/>
    </source>
</evidence>
<name>A0A532V4L7_UNCT6</name>